<dbReference type="EMBL" id="CM023483">
    <property type="protein sequence ID" value="KAH6935227.1"/>
    <property type="molecule type" value="Genomic_DNA"/>
</dbReference>
<reference evidence="1" key="1">
    <citation type="submission" date="2020-05" db="EMBL/GenBank/DDBJ databases">
        <title>Large-scale comparative analyses of tick genomes elucidate their genetic diversity and vector capacities.</title>
        <authorList>
            <person name="Jia N."/>
            <person name="Wang J."/>
            <person name="Shi W."/>
            <person name="Du L."/>
            <person name="Sun Y."/>
            <person name="Zhan W."/>
            <person name="Jiang J."/>
            <person name="Wang Q."/>
            <person name="Zhang B."/>
            <person name="Ji P."/>
            <person name="Sakyi L.B."/>
            <person name="Cui X."/>
            <person name="Yuan T."/>
            <person name="Jiang B."/>
            <person name="Yang W."/>
            <person name="Lam T.T.-Y."/>
            <person name="Chang Q."/>
            <person name="Ding S."/>
            <person name="Wang X."/>
            <person name="Zhu J."/>
            <person name="Ruan X."/>
            <person name="Zhao L."/>
            <person name="Wei J."/>
            <person name="Que T."/>
            <person name="Du C."/>
            <person name="Cheng J."/>
            <person name="Dai P."/>
            <person name="Han X."/>
            <person name="Huang E."/>
            <person name="Gao Y."/>
            <person name="Liu J."/>
            <person name="Shao H."/>
            <person name="Ye R."/>
            <person name="Li L."/>
            <person name="Wei W."/>
            <person name="Wang X."/>
            <person name="Wang C."/>
            <person name="Yang T."/>
            <person name="Huo Q."/>
            <person name="Li W."/>
            <person name="Guo W."/>
            <person name="Chen H."/>
            <person name="Zhou L."/>
            <person name="Ni X."/>
            <person name="Tian J."/>
            <person name="Zhou Y."/>
            <person name="Sheng Y."/>
            <person name="Liu T."/>
            <person name="Pan Y."/>
            <person name="Xia L."/>
            <person name="Li J."/>
            <person name="Zhao F."/>
            <person name="Cao W."/>
        </authorList>
    </citation>
    <scope>NUCLEOTIDE SEQUENCE</scope>
    <source>
        <strain evidence="1">Hyas-2018</strain>
    </source>
</reference>
<gene>
    <name evidence="1" type="ORF">HPB50_004796</name>
</gene>
<organism evidence="1 2">
    <name type="scientific">Hyalomma asiaticum</name>
    <name type="common">Tick</name>
    <dbReference type="NCBI Taxonomy" id="266040"/>
    <lineage>
        <taxon>Eukaryota</taxon>
        <taxon>Metazoa</taxon>
        <taxon>Ecdysozoa</taxon>
        <taxon>Arthropoda</taxon>
        <taxon>Chelicerata</taxon>
        <taxon>Arachnida</taxon>
        <taxon>Acari</taxon>
        <taxon>Parasitiformes</taxon>
        <taxon>Ixodida</taxon>
        <taxon>Ixodoidea</taxon>
        <taxon>Ixodidae</taxon>
        <taxon>Hyalomminae</taxon>
        <taxon>Hyalomma</taxon>
    </lineage>
</organism>
<accession>A0ACB7SQ21</accession>
<evidence type="ECO:0000313" key="2">
    <source>
        <dbReference type="Proteomes" id="UP000821845"/>
    </source>
</evidence>
<sequence>MEGGSCDVDDVKRRRGPPGVERDTCVTDRRGLGLSSPRRTEQETSFVATSSARTCVRTRATLAFPEMDLAIAGGRQWTLIGRQLTAGRSVARIGSGSLPTSQPSAILATGVCAVRGRSECSRLRRPLCVVRGRSARRDAEPFKVSAGAGNAV</sequence>
<protein>
    <submittedName>
        <fullName evidence="1">Uncharacterized protein</fullName>
    </submittedName>
</protein>
<dbReference type="Proteomes" id="UP000821845">
    <property type="component" value="Chromosome 3"/>
</dbReference>
<evidence type="ECO:0000313" key="1">
    <source>
        <dbReference type="EMBL" id="KAH6935227.1"/>
    </source>
</evidence>
<keyword evidence="2" id="KW-1185">Reference proteome</keyword>
<name>A0ACB7SQ21_HYAAI</name>
<comment type="caution">
    <text evidence="1">The sequence shown here is derived from an EMBL/GenBank/DDBJ whole genome shotgun (WGS) entry which is preliminary data.</text>
</comment>
<proteinExistence type="predicted"/>